<dbReference type="AlphaFoldDB" id="A0A8J2WU13"/>
<name>A0A8J2WU13_9STRA</name>
<keyword evidence="1" id="KW-0472">Membrane</keyword>
<dbReference type="EMBL" id="CAKKNE010000002">
    <property type="protein sequence ID" value="CAH0368272.1"/>
    <property type="molecule type" value="Genomic_DNA"/>
</dbReference>
<dbReference type="PANTHER" id="PTHR36978">
    <property type="entry name" value="P-LOOP CONTAINING NUCLEOTIDE TRIPHOSPHATE HYDROLASE"/>
    <property type="match status" value="1"/>
</dbReference>
<organism evidence="2 3">
    <name type="scientific">Pelagomonas calceolata</name>
    <dbReference type="NCBI Taxonomy" id="35677"/>
    <lineage>
        <taxon>Eukaryota</taxon>
        <taxon>Sar</taxon>
        <taxon>Stramenopiles</taxon>
        <taxon>Ochrophyta</taxon>
        <taxon>Pelagophyceae</taxon>
        <taxon>Pelagomonadales</taxon>
        <taxon>Pelagomonadaceae</taxon>
        <taxon>Pelagomonas</taxon>
    </lineage>
</organism>
<gene>
    <name evidence="2" type="ORF">PECAL_2P13310</name>
</gene>
<dbReference type="OrthoDB" id="408152at2759"/>
<sequence length="235" mass="26279">MTEELKVIGAGCGRTGTSSLREALKTLGYNPYHMEECVKNDHFGFWLRAGRGDGAALDAALRGYDATTDFPAATFVDELAHRHPGAKVVLSTRDAGDWARSVRATIWHPQFLEKHWLFRLLLGRRAQDMCRMYRERFFGGAEPSLDDVDALQRAFRAHEACVRRTVPADRLLVHRATDGWAPLCAFLGKPIPDAPYPRVNDAASFRRHIHLVQAFLVVFYGGLAVAGGYVVRLWG</sequence>
<proteinExistence type="predicted"/>
<evidence type="ECO:0008006" key="4">
    <source>
        <dbReference type="Google" id="ProtNLM"/>
    </source>
</evidence>
<keyword evidence="3" id="KW-1185">Reference proteome</keyword>
<dbReference type="Proteomes" id="UP000789595">
    <property type="component" value="Unassembled WGS sequence"/>
</dbReference>
<evidence type="ECO:0000313" key="2">
    <source>
        <dbReference type="EMBL" id="CAH0368272.1"/>
    </source>
</evidence>
<dbReference type="SUPFAM" id="SSF52540">
    <property type="entry name" value="P-loop containing nucleoside triphosphate hydrolases"/>
    <property type="match status" value="1"/>
</dbReference>
<accession>A0A8J2WU13</accession>
<evidence type="ECO:0000256" key="1">
    <source>
        <dbReference type="SAM" id="Phobius"/>
    </source>
</evidence>
<feature type="transmembrane region" description="Helical" evidence="1">
    <location>
        <begin position="214"/>
        <end position="234"/>
    </location>
</feature>
<dbReference type="Gene3D" id="3.40.50.300">
    <property type="entry name" value="P-loop containing nucleotide triphosphate hydrolases"/>
    <property type="match status" value="1"/>
</dbReference>
<evidence type="ECO:0000313" key="3">
    <source>
        <dbReference type="Proteomes" id="UP000789595"/>
    </source>
</evidence>
<dbReference type="PANTHER" id="PTHR36978:SF4">
    <property type="entry name" value="P-LOOP CONTAINING NUCLEOSIDE TRIPHOSPHATE HYDROLASE PROTEIN"/>
    <property type="match status" value="1"/>
</dbReference>
<dbReference type="InterPro" id="IPR040632">
    <property type="entry name" value="Sulfotransfer_4"/>
</dbReference>
<keyword evidence="1" id="KW-0812">Transmembrane</keyword>
<comment type="caution">
    <text evidence="2">The sequence shown here is derived from an EMBL/GenBank/DDBJ whole genome shotgun (WGS) entry which is preliminary data.</text>
</comment>
<keyword evidence="1" id="KW-1133">Transmembrane helix</keyword>
<dbReference type="Pfam" id="PF17784">
    <property type="entry name" value="Sulfotransfer_4"/>
    <property type="match status" value="1"/>
</dbReference>
<protein>
    <recommendedName>
        <fullName evidence="4">Sulfotransferase domain-containing protein</fullName>
    </recommendedName>
</protein>
<reference evidence="2" key="1">
    <citation type="submission" date="2021-11" db="EMBL/GenBank/DDBJ databases">
        <authorList>
            <consortium name="Genoscope - CEA"/>
            <person name="William W."/>
        </authorList>
    </citation>
    <scope>NUCLEOTIDE SEQUENCE</scope>
</reference>
<dbReference type="InterPro" id="IPR027417">
    <property type="entry name" value="P-loop_NTPase"/>
</dbReference>